<dbReference type="eggNOG" id="COG0688">
    <property type="taxonomic scope" value="Bacteria"/>
</dbReference>
<evidence type="ECO:0000256" key="8">
    <source>
        <dbReference type="ARBA" id="ARBA00023209"/>
    </source>
</evidence>
<keyword evidence="14" id="KW-1185">Reference proteome</keyword>
<comment type="cofactor">
    <cofactor evidence="1">
        <name>pyruvate</name>
        <dbReference type="ChEBI" id="CHEBI:15361"/>
    </cofactor>
</comment>
<dbReference type="EMBL" id="FR872582">
    <property type="protein sequence ID" value="CCB88085.1"/>
    <property type="molecule type" value="Genomic_DNA"/>
</dbReference>
<keyword evidence="8" id="KW-0594">Phospholipid biosynthesis</keyword>
<dbReference type="GO" id="GO:0004609">
    <property type="term" value="F:phosphatidylserine decarboxylase activity"/>
    <property type="evidence" value="ECO:0007669"/>
    <property type="project" value="UniProtKB-EC"/>
</dbReference>
<evidence type="ECO:0000256" key="12">
    <source>
        <dbReference type="ARBA" id="ARBA00024326"/>
    </source>
</evidence>
<dbReference type="HOGENOM" id="CLU_029061_2_2_0"/>
<keyword evidence="11" id="KW-0670">Pyruvate</keyword>
<evidence type="ECO:0000256" key="7">
    <source>
        <dbReference type="ARBA" id="ARBA00023145"/>
    </source>
</evidence>
<protein>
    <recommendedName>
        <fullName evidence="3">phosphatidylserine decarboxylase</fullName>
        <ecNumber evidence="3">4.1.1.65</ecNumber>
    </recommendedName>
</protein>
<sequence>MNDIHYLDRETGKIHKEKIYGKFFIEALYGTSILSKFLSWIFLPLISRSPFFSLLYGRKQKSAKSRKKVIPFIEMFHVDASEFLKSPHEFTSFNDFFIRKLKPTSRPIAKGNDVAVLPADGRHLFYPSFGEAEGFYVKGRKFDLELLLQDDFLFDIYKRGSMVISRLCPTDYHRYHFPCECIPTKAKLINGPLYSVNPMALRKNIMILNENKRMLTQLKTKTFGTILFIEVGATFVGSIKQTYSPQSLCKKGQEKGYFEFGGSCIIMLFTPGAIVFDEDLIASSKKQIEVKAKMGEQFGRATQSLGS</sequence>
<evidence type="ECO:0000256" key="11">
    <source>
        <dbReference type="ARBA" id="ARBA00023317"/>
    </source>
</evidence>
<dbReference type="EC" id="4.1.1.65" evidence="3"/>
<keyword evidence="4" id="KW-0444">Lipid biosynthesis</keyword>
<keyword evidence="7" id="KW-0865">Zymogen</keyword>
<evidence type="ECO:0000256" key="4">
    <source>
        <dbReference type="ARBA" id="ARBA00022516"/>
    </source>
</evidence>
<keyword evidence="9 13" id="KW-0456">Lyase</keyword>
<keyword evidence="10" id="KW-1208">Phospholipid metabolism</keyword>
<evidence type="ECO:0000313" key="13">
    <source>
        <dbReference type="EMBL" id="CCB88085.1"/>
    </source>
</evidence>
<dbReference type="UniPathway" id="UPA00558"/>
<dbReference type="OrthoDB" id="9802030at2"/>
<dbReference type="GO" id="GO:0006646">
    <property type="term" value="P:phosphatidylethanolamine biosynthetic process"/>
    <property type="evidence" value="ECO:0007669"/>
    <property type="project" value="UniProtKB-UniPathway"/>
</dbReference>
<evidence type="ECO:0000256" key="3">
    <source>
        <dbReference type="ARBA" id="ARBA00012243"/>
    </source>
</evidence>
<dbReference type="InterPro" id="IPR003817">
    <property type="entry name" value="PS_Dcarbxylase"/>
</dbReference>
<evidence type="ECO:0000256" key="2">
    <source>
        <dbReference type="ARBA" id="ARBA00005189"/>
    </source>
</evidence>
<dbReference type="Proteomes" id="UP000000496">
    <property type="component" value="Chromosome gsn.131"/>
</dbReference>
<comment type="pathway">
    <text evidence="2">Lipid metabolism.</text>
</comment>
<evidence type="ECO:0000256" key="1">
    <source>
        <dbReference type="ARBA" id="ARBA00001928"/>
    </source>
</evidence>
<dbReference type="PANTHER" id="PTHR10067">
    <property type="entry name" value="PHOSPHATIDYLSERINE DECARBOXYLASE"/>
    <property type="match status" value="1"/>
</dbReference>
<evidence type="ECO:0000256" key="10">
    <source>
        <dbReference type="ARBA" id="ARBA00023264"/>
    </source>
</evidence>
<dbReference type="PANTHER" id="PTHR10067:SF17">
    <property type="entry name" value="PHOSPHATIDYLSERINE DECARBOXYLASE PROENZYME 2"/>
    <property type="match status" value="1"/>
</dbReference>
<comment type="pathway">
    <text evidence="12">Phospholipid metabolism; phosphatidylethanolamine biosynthesis.</text>
</comment>
<gene>
    <name evidence="13" type="primary">psd</name>
    <name evidence="13" type="ordered locus">SNE_A02080</name>
</gene>
<organism evidence="13 14">
    <name type="scientific">Simkania negevensis (strain ATCC VR-1471 / DSM 27360 / Z)</name>
    <dbReference type="NCBI Taxonomy" id="331113"/>
    <lineage>
        <taxon>Bacteria</taxon>
        <taxon>Pseudomonadati</taxon>
        <taxon>Chlamydiota</taxon>
        <taxon>Chlamydiia</taxon>
        <taxon>Parachlamydiales</taxon>
        <taxon>Simkaniaceae</taxon>
        <taxon>Simkania</taxon>
    </lineage>
</organism>
<keyword evidence="6" id="KW-0443">Lipid metabolism</keyword>
<dbReference type="RefSeq" id="WP_013942552.1">
    <property type="nucleotide sequence ID" value="NC_015713.1"/>
</dbReference>
<accession>F8L5U3</accession>
<evidence type="ECO:0000256" key="5">
    <source>
        <dbReference type="ARBA" id="ARBA00022793"/>
    </source>
</evidence>
<evidence type="ECO:0000256" key="9">
    <source>
        <dbReference type="ARBA" id="ARBA00023239"/>
    </source>
</evidence>
<keyword evidence="5" id="KW-0210">Decarboxylase</keyword>
<dbReference type="NCBIfam" id="TIGR00163">
    <property type="entry name" value="PS_decarb"/>
    <property type="match status" value="1"/>
</dbReference>
<name>F8L5U3_SIMNZ</name>
<evidence type="ECO:0000313" key="14">
    <source>
        <dbReference type="Proteomes" id="UP000000496"/>
    </source>
</evidence>
<proteinExistence type="predicted"/>
<dbReference type="InterPro" id="IPR033177">
    <property type="entry name" value="PSD-B"/>
</dbReference>
<dbReference type="Pfam" id="PF02666">
    <property type="entry name" value="PS_Dcarbxylase"/>
    <property type="match status" value="1"/>
</dbReference>
<evidence type="ECO:0000256" key="6">
    <source>
        <dbReference type="ARBA" id="ARBA00023098"/>
    </source>
</evidence>
<dbReference type="AlphaFoldDB" id="F8L5U3"/>
<dbReference type="KEGG" id="sng:SNE_A02080"/>
<dbReference type="STRING" id="331113.SNE_A02080"/>
<reference evidence="13 14" key="1">
    <citation type="journal article" date="2011" name="Mol. Biol. Evol.">
        <title>Unity in variety--the pan-genome of the Chlamydiae.</title>
        <authorList>
            <person name="Collingro A."/>
            <person name="Tischler P."/>
            <person name="Weinmaier T."/>
            <person name="Penz T."/>
            <person name="Heinz E."/>
            <person name="Brunham R.C."/>
            <person name="Read T.D."/>
            <person name="Bavoil P.M."/>
            <person name="Sachse K."/>
            <person name="Kahane S."/>
            <person name="Friedman M.G."/>
            <person name="Rattei T."/>
            <person name="Myers G.S."/>
            <person name="Horn M."/>
        </authorList>
    </citation>
    <scope>NUCLEOTIDE SEQUENCE [LARGE SCALE GENOMIC DNA]</scope>
    <source>
        <strain evidence="14">ATCC VR-1471 / Z</strain>
    </source>
</reference>